<name>A0A3L6T6H6_PANMI</name>
<evidence type="ECO:0000256" key="1">
    <source>
        <dbReference type="SAM" id="MobiDB-lite"/>
    </source>
</evidence>
<keyword evidence="3" id="KW-1185">Reference proteome</keyword>
<dbReference type="OrthoDB" id="682567at2759"/>
<feature type="region of interest" description="Disordered" evidence="1">
    <location>
        <begin position="232"/>
        <end position="256"/>
    </location>
</feature>
<dbReference type="PANTHER" id="PTHR33087">
    <property type="entry name" value="OS07G0539200 PROTEIN"/>
    <property type="match status" value="1"/>
</dbReference>
<dbReference type="PANTHER" id="PTHR33087:SF31">
    <property type="entry name" value="OS06G0482850 PROTEIN"/>
    <property type="match status" value="1"/>
</dbReference>
<dbReference type="AlphaFoldDB" id="A0A3L6T6H6"/>
<proteinExistence type="predicted"/>
<gene>
    <name evidence="2" type="ORF">C2845_PM03G24540</name>
</gene>
<organism evidence="2 3">
    <name type="scientific">Panicum miliaceum</name>
    <name type="common">Proso millet</name>
    <name type="synonym">Broomcorn millet</name>
    <dbReference type="NCBI Taxonomy" id="4540"/>
    <lineage>
        <taxon>Eukaryota</taxon>
        <taxon>Viridiplantae</taxon>
        <taxon>Streptophyta</taxon>
        <taxon>Embryophyta</taxon>
        <taxon>Tracheophyta</taxon>
        <taxon>Spermatophyta</taxon>
        <taxon>Magnoliopsida</taxon>
        <taxon>Liliopsida</taxon>
        <taxon>Poales</taxon>
        <taxon>Poaceae</taxon>
        <taxon>PACMAD clade</taxon>
        <taxon>Panicoideae</taxon>
        <taxon>Panicodae</taxon>
        <taxon>Paniceae</taxon>
        <taxon>Panicinae</taxon>
        <taxon>Panicum</taxon>
        <taxon>Panicum sect. Panicum</taxon>
    </lineage>
</organism>
<evidence type="ECO:0000313" key="2">
    <source>
        <dbReference type="EMBL" id="RLN33881.1"/>
    </source>
</evidence>
<sequence>MDFPDPGNRDFRPDHITACTARTPALVEEERNLELHALLAVQMDGRVKLSDEQVRRDALRQLRISEWSLRVTKTAAATFLLRFSEPATRTAALGVREIRAGHTALRLRPWTRQHGAQASKVKYRVRLCLEGVPSHAWQCEVVTPLFAPRSFVELFCDKRYTEKEECLCLWIWTDDPTGLAKSGTLRIEEPITVTEEYFIHLGNMGSPYVRSDQAELLKHEVMIHVDQVQDFTTPPASPVRSEDSATSGLPSEESGSEWPVNYRYSWALGVKDGEVFVPQRQSVHDRLGGRRRDDSRPEGGEVVMVARSAHLLVCMICKEMVDLGRRQTRGEEVLLAGDRDGKVTIVMKRQAWKKLNRGRRRAVRTPCTVTGQAA</sequence>
<dbReference type="Proteomes" id="UP000275267">
    <property type="component" value="Unassembled WGS sequence"/>
</dbReference>
<evidence type="ECO:0000313" key="3">
    <source>
        <dbReference type="Proteomes" id="UP000275267"/>
    </source>
</evidence>
<dbReference type="EMBL" id="PQIB02000002">
    <property type="protein sequence ID" value="RLN33881.1"/>
    <property type="molecule type" value="Genomic_DNA"/>
</dbReference>
<accession>A0A3L6T6H6</accession>
<protein>
    <submittedName>
        <fullName evidence="2">Uncharacterized protein</fullName>
    </submittedName>
</protein>
<dbReference type="InterPro" id="IPR053253">
    <property type="entry name" value="Sex_diff_modulator"/>
</dbReference>
<reference evidence="3" key="1">
    <citation type="journal article" date="2019" name="Nat. Commun.">
        <title>The genome of broomcorn millet.</title>
        <authorList>
            <person name="Zou C."/>
            <person name="Miki D."/>
            <person name="Li D."/>
            <person name="Tang Q."/>
            <person name="Xiao L."/>
            <person name="Rajput S."/>
            <person name="Deng P."/>
            <person name="Jia W."/>
            <person name="Huang R."/>
            <person name="Zhang M."/>
            <person name="Sun Y."/>
            <person name="Hu J."/>
            <person name="Fu X."/>
            <person name="Schnable P.S."/>
            <person name="Li F."/>
            <person name="Zhang H."/>
            <person name="Feng B."/>
            <person name="Zhu X."/>
            <person name="Liu R."/>
            <person name="Schnable J.C."/>
            <person name="Zhu J.-K."/>
            <person name="Zhang H."/>
        </authorList>
    </citation>
    <scope>NUCLEOTIDE SEQUENCE [LARGE SCALE GENOMIC DNA]</scope>
</reference>
<comment type="caution">
    <text evidence="2">The sequence shown here is derived from an EMBL/GenBank/DDBJ whole genome shotgun (WGS) entry which is preliminary data.</text>
</comment>